<feature type="compositionally biased region" description="Polar residues" evidence="1">
    <location>
        <begin position="726"/>
        <end position="739"/>
    </location>
</feature>
<dbReference type="EMBL" id="JARBHB010000002">
    <property type="protein sequence ID" value="KAJ8893994.1"/>
    <property type="molecule type" value="Genomic_DNA"/>
</dbReference>
<evidence type="ECO:0000313" key="3">
    <source>
        <dbReference type="Proteomes" id="UP001159363"/>
    </source>
</evidence>
<reference evidence="2 3" key="1">
    <citation type="submission" date="2023-02" db="EMBL/GenBank/DDBJ databases">
        <title>LHISI_Scaffold_Assembly.</title>
        <authorList>
            <person name="Stuart O.P."/>
            <person name="Cleave R."/>
            <person name="Magrath M.J.L."/>
            <person name="Mikheyev A.S."/>
        </authorList>
    </citation>
    <scope>NUCLEOTIDE SEQUENCE [LARGE SCALE GENOMIC DNA]</scope>
    <source>
        <strain evidence="2">Daus_M_001</strain>
        <tissue evidence="2">Leg muscle</tissue>
    </source>
</reference>
<evidence type="ECO:0000313" key="2">
    <source>
        <dbReference type="EMBL" id="KAJ8893994.1"/>
    </source>
</evidence>
<evidence type="ECO:0000256" key="1">
    <source>
        <dbReference type="SAM" id="MobiDB-lite"/>
    </source>
</evidence>
<proteinExistence type="predicted"/>
<feature type="compositionally biased region" description="Gly residues" evidence="1">
    <location>
        <begin position="715"/>
        <end position="725"/>
    </location>
</feature>
<feature type="region of interest" description="Disordered" evidence="1">
    <location>
        <begin position="683"/>
        <end position="743"/>
    </location>
</feature>
<feature type="compositionally biased region" description="Basic and acidic residues" evidence="1">
    <location>
        <begin position="646"/>
        <end position="658"/>
    </location>
</feature>
<accession>A0ABQ9ICM5</accession>
<keyword evidence="3" id="KW-1185">Reference proteome</keyword>
<organism evidence="2 3">
    <name type="scientific">Dryococelus australis</name>
    <dbReference type="NCBI Taxonomy" id="614101"/>
    <lineage>
        <taxon>Eukaryota</taxon>
        <taxon>Metazoa</taxon>
        <taxon>Ecdysozoa</taxon>
        <taxon>Arthropoda</taxon>
        <taxon>Hexapoda</taxon>
        <taxon>Insecta</taxon>
        <taxon>Pterygota</taxon>
        <taxon>Neoptera</taxon>
        <taxon>Polyneoptera</taxon>
        <taxon>Phasmatodea</taxon>
        <taxon>Verophasmatodea</taxon>
        <taxon>Anareolatae</taxon>
        <taxon>Phasmatidae</taxon>
        <taxon>Eurycanthinae</taxon>
        <taxon>Dryococelus</taxon>
    </lineage>
</organism>
<feature type="region of interest" description="Disordered" evidence="1">
    <location>
        <begin position="642"/>
        <end position="662"/>
    </location>
</feature>
<sequence>MYHEEDDLRRTSVCAAATNESARVLWRARPTSVSHTAAFSCELGEESWKITDPHILHTSQAPLSVVTRSLLFMSIGVNMHAFKTRPPGGGQAVSIALMMTPLRFAALFQPHLPSTRHSHYKLPRRHLAAVASGYNTTTALHPLRRACLLVLLPSQHFRLAQPRRLVMFPMPVFLLPSDQSSQYPVCMGGNQGIKCDYSHLSLDQIPPVRYVLEFSERPHAQWRSLVRYHTLSFTHTTNTSSAVVSQSPVVASLLHRCLSPYSTSLRLPHSTKHFYQQTTGPTIAAVFIVSYSVVGDLPGISQNAASNDETHFIHSNSIDNINKPAKSLASPAGRRRGCNASQVKLSIITRHPSGLPGRSGRVDGECVLDWRPGDVDWKRVRAATPCGWKTLGGAVNVNWRNKAWVWTKSGRGCVLRQKVAGAWRRPGPGNTATAHACRGADGILTVACQLSAGPLVLYAAAALGSPQSNISCIFLGRRFKSHRYIHASQRKHCTPAERLERRSEGSSGARVRVDLIVTALPCLKCAKNLLQANQVLFSAGSLAYFSTGNRVGRCRWSTGFLGDLPFPLPCFPALLHAHLASPSSALKTAMLRTTLNSPFHSTPVICDNFIVARETCTNPAVSQFVDRVPSRSLLTSQSVLSAIPTPRRERERESERRCTLGAHSRTLSGSHVVFKSNRRSEVYGTTPECKNGGKGKIPEKTRPPAALSGTMPMPGGSGALDGQRGGTSQPQDVAPSQQVEEMARAPRSIFESFVSGVTRQTLPRRLLSGAMPEETTGLAPRILGPYPDVSRRGRTSPRPRQTSPRQHELAVAATATSLAFHSHQAAECGTVQSLLAPVKIKRLIQVEQFKQVYSQIR</sequence>
<feature type="region of interest" description="Disordered" evidence="1">
    <location>
        <begin position="776"/>
        <end position="805"/>
    </location>
</feature>
<gene>
    <name evidence="2" type="ORF">PR048_006601</name>
</gene>
<dbReference type="Proteomes" id="UP001159363">
    <property type="component" value="Chromosome 2"/>
</dbReference>
<comment type="caution">
    <text evidence="2">The sequence shown here is derived from an EMBL/GenBank/DDBJ whole genome shotgun (WGS) entry which is preliminary data.</text>
</comment>
<protein>
    <submittedName>
        <fullName evidence="2">Uncharacterized protein</fullName>
    </submittedName>
</protein>
<name>A0ABQ9ICM5_9NEOP</name>